<proteinExistence type="predicted"/>
<dbReference type="Gene3D" id="3.30.1490.100">
    <property type="entry name" value="DNA polymerase, Y-family, little finger domain"/>
    <property type="match status" value="1"/>
</dbReference>
<dbReference type="SMART" id="SM01031">
    <property type="entry name" value="BHD_2"/>
    <property type="match status" value="1"/>
</dbReference>
<dbReference type="InterPro" id="IPR018325">
    <property type="entry name" value="Rad4/PNGase_transGLS-fold"/>
</dbReference>
<dbReference type="SUPFAM" id="SSF56672">
    <property type="entry name" value="DNA/RNA polymerases"/>
    <property type="match status" value="1"/>
</dbReference>
<keyword evidence="14" id="KW-1185">Reference proteome</keyword>
<evidence type="ECO:0000256" key="2">
    <source>
        <dbReference type="ARBA" id="ARBA00016178"/>
    </source>
</evidence>
<dbReference type="FunFam" id="3.40.1170.60:FF:000012">
    <property type="entry name" value="Putative DNA-directed polymerase kappa"/>
    <property type="match status" value="1"/>
</dbReference>
<keyword evidence="7" id="KW-0227">DNA damage</keyword>
<evidence type="ECO:0000256" key="10">
    <source>
        <dbReference type="ARBA" id="ARBA00023204"/>
    </source>
</evidence>
<dbReference type="Pfam" id="PF00817">
    <property type="entry name" value="IMS"/>
    <property type="match status" value="1"/>
</dbReference>
<evidence type="ECO:0000256" key="5">
    <source>
        <dbReference type="ARBA" id="ARBA00022705"/>
    </source>
</evidence>
<evidence type="ECO:0000256" key="6">
    <source>
        <dbReference type="ARBA" id="ARBA00022723"/>
    </source>
</evidence>
<dbReference type="GO" id="GO:0003684">
    <property type="term" value="F:damaged DNA binding"/>
    <property type="evidence" value="ECO:0007669"/>
    <property type="project" value="InterPro"/>
</dbReference>
<dbReference type="InterPro" id="IPR022880">
    <property type="entry name" value="DNApol_IV"/>
</dbReference>
<accession>A0AAF5I2T9</accession>
<dbReference type="GO" id="GO:0006281">
    <property type="term" value="P:DNA repair"/>
    <property type="evidence" value="ECO:0007669"/>
    <property type="project" value="UniProtKB-KW"/>
</dbReference>
<evidence type="ECO:0000313" key="15">
    <source>
        <dbReference type="WBParaSite" id="TCONS_00012956.p1"/>
    </source>
</evidence>
<feature type="region of interest" description="Disordered" evidence="12">
    <location>
        <begin position="554"/>
        <end position="578"/>
    </location>
</feature>
<dbReference type="Gene3D" id="3.90.260.10">
    <property type="entry name" value="Transglutaminase-like"/>
    <property type="match status" value="1"/>
</dbReference>
<reference evidence="15" key="1">
    <citation type="submission" date="2024-02" db="UniProtKB">
        <authorList>
            <consortium name="WormBaseParasite"/>
        </authorList>
    </citation>
    <scope>IDENTIFICATION</scope>
</reference>
<dbReference type="Gene3D" id="2.20.20.110">
    <property type="entry name" value="Rad4, beta-hairpin domain BHD1"/>
    <property type="match status" value="1"/>
</dbReference>
<dbReference type="AlphaFoldDB" id="A0AAF5I2T9"/>
<keyword evidence="3" id="KW-0808">Transferase</keyword>
<dbReference type="SMART" id="SM01032">
    <property type="entry name" value="BHD_3"/>
    <property type="match status" value="1"/>
</dbReference>
<feature type="domain" description="UmuC" evidence="13">
    <location>
        <begin position="86"/>
        <end position="322"/>
    </location>
</feature>
<dbReference type="Pfam" id="PF10405">
    <property type="entry name" value="BHD_3"/>
    <property type="match status" value="1"/>
</dbReference>
<dbReference type="Gene3D" id="3.30.70.2460">
    <property type="entry name" value="Rad4, beta-hairpin domain BHD3"/>
    <property type="match status" value="1"/>
</dbReference>
<dbReference type="SMART" id="SM01030">
    <property type="entry name" value="BHD_1"/>
    <property type="match status" value="1"/>
</dbReference>
<keyword evidence="10" id="KW-0234">DNA repair</keyword>
<dbReference type="GO" id="GO:0005634">
    <property type="term" value="C:nucleus"/>
    <property type="evidence" value="ECO:0007669"/>
    <property type="project" value="TreeGrafter"/>
</dbReference>
<dbReference type="InterPro" id="IPR018327">
    <property type="entry name" value="BHD_2"/>
</dbReference>
<dbReference type="WBParaSite" id="TCONS_00012956.p1">
    <property type="protein sequence ID" value="TCONS_00012956.p1"/>
    <property type="gene ID" value="XLOC_008743"/>
</dbReference>
<dbReference type="InterPro" id="IPR036775">
    <property type="entry name" value="DNA_pol_Y-fam_lit_finger_sf"/>
</dbReference>
<evidence type="ECO:0000256" key="3">
    <source>
        <dbReference type="ARBA" id="ARBA00022679"/>
    </source>
</evidence>
<dbReference type="PANTHER" id="PTHR11076">
    <property type="entry name" value="DNA REPAIR POLYMERASE UMUC / TRANSFERASE FAMILY MEMBER"/>
    <property type="match status" value="1"/>
</dbReference>
<dbReference type="InterPro" id="IPR042488">
    <property type="entry name" value="Rad4_BHD3_sf"/>
</dbReference>
<dbReference type="Gene3D" id="3.40.1170.60">
    <property type="match status" value="1"/>
</dbReference>
<dbReference type="InterPro" id="IPR018328">
    <property type="entry name" value="Rad4_beta-hairpin_dom3"/>
</dbReference>
<evidence type="ECO:0000256" key="11">
    <source>
        <dbReference type="ARBA" id="ARBA00049244"/>
    </source>
</evidence>
<dbReference type="PROSITE" id="PS50173">
    <property type="entry name" value="UMUC"/>
    <property type="match status" value="1"/>
</dbReference>
<dbReference type="InterPro" id="IPR050116">
    <property type="entry name" value="DNA_polymerase-Y"/>
</dbReference>
<keyword evidence="9" id="KW-0239">DNA-directed DNA polymerase</keyword>
<dbReference type="SUPFAM" id="SSF100879">
    <property type="entry name" value="Lesion bypass DNA polymerase (Y-family), little finger domain"/>
    <property type="match status" value="1"/>
</dbReference>
<dbReference type="GO" id="GO:0046872">
    <property type="term" value="F:metal ion binding"/>
    <property type="evidence" value="ECO:0007669"/>
    <property type="project" value="UniProtKB-KW"/>
</dbReference>
<dbReference type="GO" id="GO:0006260">
    <property type="term" value="P:DNA replication"/>
    <property type="evidence" value="ECO:0007669"/>
    <property type="project" value="UniProtKB-KW"/>
</dbReference>
<organism evidence="14 15">
    <name type="scientific">Strongyloides stercoralis</name>
    <name type="common">Threadworm</name>
    <dbReference type="NCBI Taxonomy" id="6248"/>
    <lineage>
        <taxon>Eukaryota</taxon>
        <taxon>Metazoa</taxon>
        <taxon>Ecdysozoa</taxon>
        <taxon>Nematoda</taxon>
        <taxon>Chromadorea</taxon>
        <taxon>Rhabditida</taxon>
        <taxon>Tylenchina</taxon>
        <taxon>Panagrolaimomorpha</taxon>
        <taxon>Strongyloidoidea</taxon>
        <taxon>Strongyloididae</taxon>
        <taxon>Strongyloides</taxon>
    </lineage>
</organism>
<evidence type="ECO:0000256" key="4">
    <source>
        <dbReference type="ARBA" id="ARBA00022695"/>
    </source>
</evidence>
<dbReference type="InterPro" id="IPR036985">
    <property type="entry name" value="Transglutaminase-like_sf"/>
</dbReference>
<keyword evidence="4" id="KW-0548">Nucleotidyltransferase</keyword>
<comment type="catalytic activity">
    <reaction evidence="11">
        <text>DNA(n) + a 2'-deoxyribonucleoside 5'-triphosphate = DNA(n+1) + diphosphate</text>
        <dbReference type="Rhea" id="RHEA:22508"/>
        <dbReference type="Rhea" id="RHEA-COMP:17339"/>
        <dbReference type="Rhea" id="RHEA-COMP:17340"/>
        <dbReference type="ChEBI" id="CHEBI:33019"/>
        <dbReference type="ChEBI" id="CHEBI:61560"/>
        <dbReference type="ChEBI" id="CHEBI:173112"/>
        <dbReference type="EC" id="2.7.7.7"/>
    </reaction>
</comment>
<sequence length="1147" mass="133119">MAAYYNGNKAGFDGLDKDKIDKIITANSGAKFTDFKSKQEERLNQKVNILKEKISKFSDIEIRKAEKKVDKFIIHQENQRNLDHVMLHIDMDAFYAAVEMRDDPSLRDIPMAVGETSMLSTSNYHARKYGVRSGMPGFIGLKLCPKLKIVSHNFSKYRKASHIVQLIFNEYDPNLSMGSLDEAYMDITNFMMNRKESNILSRKRYKGDCVCRLPLVNDNDEKGICEIQEIKEVCTKCNKERICLLDKIIFGITEAEVVKEIRFRVQQSTGLTCSAGIAANWLLAKICSDINKPNGQFELKRNREEIMEFMRKLHVRKINGIGQQTYGLLKAFDINTCEDIYKNRGILWLAFSEINWTFLINTYLGIGSTIMNSDKNDLKRKSISVERTFKDTGDINECISYLKCACEELIKNLEHHNVRGGYIVVLKCRKDTFERFTRSQSVTNMVSNVDQLFSIAKDLLLKEMSDKKVKYRLIGIGLSRLSFFNDNDDPENLLFTDNEFKKKVCSFSEEVDVSDSDIIYIQDTNKELLGFTNKKENDEDIIVINSIKNNLTEESVDHQKRKSKKRPNNEIEVLSNEDNDEEVDNLKFENKMKSIDKKKSDNMANDEGLKEIFSNKKKSGVDKKTSVLSKKEVQNKEMEISSDEDDWEDVDLEEDMITINLNGKTLDPAEERKKRLAAIKRRENLEKKNKIKGEHVKTIVDVLENMCRGFITFKNNLINYHDVIKKIVILKDNSIENKIKNFLNNIDNYIETLEEKVKIELSCPAEIKKELKKVFYSFIFLNIININCRVCSPCNPPSLLLNVKRPKFEGEKRYFFIEVFNKQKKEWIPIDIMSGDIKILNVEAFKDPNILYIFSIDFNGTFRDVTGRYTRSFIFHKFRQSRMPIEFLKETFRIYNESETTETYFDDLENILLLKNLEKQGFPENISDFKGHPLYCLDKDILKAEAVWPPDTKPIGKVGKYNVYLRDSIKPLYTSIKLLMEGLDVKKDEKPIKIVDRIPRASDSPDMPDPDKKPLYGEWQTEKYKTPELVDGKILPNKYGNIYVFKPWMIPKDCIHLKGYTDYKKYADEINIQVVPAVVGFETKGGFTYPVCNGFVVQKKDANTLITYLDQNKEKIQKAKKGREANKAKRLIERQINHANIYNPTQE</sequence>
<dbReference type="Proteomes" id="UP000035681">
    <property type="component" value="Unplaced"/>
</dbReference>
<dbReference type="Pfam" id="PF10403">
    <property type="entry name" value="BHD_1"/>
    <property type="match status" value="1"/>
</dbReference>
<dbReference type="InterPro" id="IPR043502">
    <property type="entry name" value="DNA/RNA_pol_sf"/>
</dbReference>
<evidence type="ECO:0000256" key="8">
    <source>
        <dbReference type="ARBA" id="ARBA00022842"/>
    </source>
</evidence>
<evidence type="ECO:0000256" key="7">
    <source>
        <dbReference type="ARBA" id="ARBA00022763"/>
    </source>
</evidence>
<dbReference type="GO" id="GO:0003887">
    <property type="term" value="F:DNA-directed DNA polymerase activity"/>
    <property type="evidence" value="ECO:0007669"/>
    <property type="project" value="UniProtKB-KW"/>
</dbReference>
<evidence type="ECO:0000313" key="14">
    <source>
        <dbReference type="Proteomes" id="UP000035681"/>
    </source>
</evidence>
<dbReference type="PANTHER" id="PTHR11076:SF33">
    <property type="entry name" value="DNA POLYMERASE KAPPA"/>
    <property type="match status" value="1"/>
</dbReference>
<protein>
    <recommendedName>
        <fullName evidence="2">DNA polymerase kappa</fullName>
        <ecNumber evidence="1">2.7.7.7</ecNumber>
    </recommendedName>
</protein>
<dbReference type="InterPro" id="IPR017961">
    <property type="entry name" value="DNA_pol_Y-fam_little_finger"/>
</dbReference>
<keyword evidence="6" id="KW-0479">Metal-binding</keyword>
<dbReference type="Gene3D" id="1.10.150.20">
    <property type="entry name" value="5' to 3' exonuclease, C-terminal subdomain"/>
    <property type="match status" value="1"/>
</dbReference>
<dbReference type="InterPro" id="IPR001126">
    <property type="entry name" value="UmuC"/>
</dbReference>
<dbReference type="SUPFAM" id="SSF54001">
    <property type="entry name" value="Cysteine proteinases"/>
    <property type="match status" value="1"/>
</dbReference>
<evidence type="ECO:0000256" key="1">
    <source>
        <dbReference type="ARBA" id="ARBA00012417"/>
    </source>
</evidence>
<dbReference type="InterPro" id="IPR018326">
    <property type="entry name" value="Rad4_beta-hairpin_dom1"/>
</dbReference>
<dbReference type="GO" id="GO:0042276">
    <property type="term" value="P:error-prone translesion synthesis"/>
    <property type="evidence" value="ECO:0007669"/>
    <property type="project" value="TreeGrafter"/>
</dbReference>
<dbReference type="FunFam" id="3.30.1490.100:FF:000004">
    <property type="entry name" value="DNA polymerase IV"/>
    <property type="match status" value="1"/>
</dbReference>
<dbReference type="Pfam" id="PF03835">
    <property type="entry name" value="Rad4"/>
    <property type="match status" value="1"/>
</dbReference>
<dbReference type="Gene3D" id="3.30.70.270">
    <property type="match status" value="1"/>
</dbReference>
<keyword evidence="5" id="KW-0235">DNA replication</keyword>
<dbReference type="CDD" id="cd03586">
    <property type="entry name" value="PolY_Pol_IV_kappa"/>
    <property type="match status" value="1"/>
</dbReference>
<keyword evidence="8" id="KW-0460">Magnesium</keyword>
<evidence type="ECO:0000256" key="9">
    <source>
        <dbReference type="ARBA" id="ARBA00022932"/>
    </source>
</evidence>
<evidence type="ECO:0000259" key="13">
    <source>
        <dbReference type="PROSITE" id="PS50173"/>
    </source>
</evidence>
<dbReference type="Gene3D" id="1.10.150.810">
    <property type="match status" value="1"/>
</dbReference>
<dbReference type="Pfam" id="PF11799">
    <property type="entry name" value="IMS_C"/>
    <property type="match status" value="1"/>
</dbReference>
<name>A0AAF5I2T9_STRER</name>
<evidence type="ECO:0000256" key="12">
    <source>
        <dbReference type="SAM" id="MobiDB-lite"/>
    </source>
</evidence>
<dbReference type="InterPro" id="IPR043128">
    <property type="entry name" value="Rev_trsase/Diguanyl_cyclase"/>
</dbReference>
<dbReference type="InterPro" id="IPR038765">
    <property type="entry name" value="Papain-like_cys_pep_sf"/>
</dbReference>
<dbReference type="EC" id="2.7.7.7" evidence="1"/>